<dbReference type="GO" id="GO:0006631">
    <property type="term" value="P:fatty acid metabolic process"/>
    <property type="evidence" value="ECO:0007669"/>
    <property type="project" value="TreeGrafter"/>
</dbReference>
<proteinExistence type="predicted"/>
<dbReference type="Pfam" id="PF23562">
    <property type="entry name" value="AMP-binding_C_3"/>
    <property type="match status" value="1"/>
</dbReference>
<keyword evidence="3" id="KW-1185">Reference proteome</keyword>
<dbReference type="PANTHER" id="PTHR43201">
    <property type="entry name" value="ACYL-COA SYNTHETASE"/>
    <property type="match status" value="1"/>
</dbReference>
<dbReference type="InterPro" id="IPR020845">
    <property type="entry name" value="AMP-binding_CS"/>
</dbReference>
<dbReference type="KEGG" id="gni:GNIT_0186"/>
<evidence type="ECO:0000313" key="2">
    <source>
        <dbReference type="EMBL" id="AEP28340.1"/>
    </source>
</evidence>
<dbReference type="SUPFAM" id="SSF56801">
    <property type="entry name" value="Acetyl-CoA synthetase-like"/>
    <property type="match status" value="1"/>
</dbReference>
<dbReference type="EMBL" id="CP003060">
    <property type="protein sequence ID" value="AEP28340.1"/>
    <property type="molecule type" value="Genomic_DNA"/>
</dbReference>
<dbReference type="InterPro" id="IPR016084">
    <property type="entry name" value="Haem_Oase-like_multi-hlx"/>
</dbReference>
<dbReference type="Pfam" id="PF14518">
    <property type="entry name" value="Haem_oxygenas_2"/>
    <property type="match status" value="1"/>
</dbReference>
<dbReference type="SMART" id="SM01236">
    <property type="entry name" value="Haem_oxygenase_2"/>
    <property type="match status" value="1"/>
</dbReference>
<dbReference type="InterPro" id="IPR042099">
    <property type="entry name" value="ANL_N_sf"/>
</dbReference>
<feature type="domain" description="AMP-dependent synthetase/ligase" evidence="1">
    <location>
        <begin position="16"/>
        <end position="326"/>
    </location>
</feature>
<dbReference type="SUPFAM" id="SSF48613">
    <property type="entry name" value="Heme oxygenase-like"/>
    <property type="match status" value="1"/>
</dbReference>
<dbReference type="HOGENOM" id="CLU_000022_59_9_6"/>
<dbReference type="Gene3D" id="3.40.50.12780">
    <property type="entry name" value="N-terminal domain of ligase-like"/>
    <property type="match status" value="1"/>
</dbReference>
<dbReference type="PANTHER" id="PTHR43201:SF32">
    <property type="entry name" value="2-SUCCINYLBENZOATE--COA LIGASE, CHLOROPLASTIC_PEROXISOMAL"/>
    <property type="match status" value="1"/>
</dbReference>
<dbReference type="InterPro" id="IPR000873">
    <property type="entry name" value="AMP-dep_synth/lig_dom"/>
</dbReference>
<reference evidence="2 3" key="1">
    <citation type="journal article" date="2011" name="J. Bacteriol.">
        <title>Complete genome sequence of seawater bacterium Glaciecola nitratireducens FR1064T.</title>
        <authorList>
            <person name="Bian F."/>
            <person name="Qin Q.L."/>
            <person name="Xie B.B."/>
            <person name="Shu Y.L."/>
            <person name="Zhang X.Y."/>
            <person name="Yu Y."/>
            <person name="Chen B."/>
            <person name="Chen X.L."/>
            <person name="Zhou B.C."/>
            <person name="Zhang Y.Z."/>
        </authorList>
    </citation>
    <scope>NUCLEOTIDE SEQUENCE [LARGE SCALE GENOMIC DNA]</scope>
    <source>
        <strain evidence="3">JCM 12485 / KCTC 12276 / FR1064</strain>
    </source>
</reference>
<dbReference type="STRING" id="1085623.GNIT_0186"/>
<evidence type="ECO:0000259" key="1">
    <source>
        <dbReference type="Pfam" id="PF00501"/>
    </source>
</evidence>
<accession>G4QJ01</accession>
<dbReference type="OrthoDB" id="9803968at2"/>
<dbReference type="GO" id="GO:0031956">
    <property type="term" value="F:medium-chain fatty acid-CoA ligase activity"/>
    <property type="evidence" value="ECO:0007669"/>
    <property type="project" value="TreeGrafter"/>
</dbReference>
<dbReference type="PROSITE" id="PS00455">
    <property type="entry name" value="AMP_BINDING"/>
    <property type="match status" value="1"/>
</dbReference>
<dbReference type="eggNOG" id="COG1022">
    <property type="taxonomic scope" value="Bacteria"/>
</dbReference>
<gene>
    <name evidence="2" type="ordered locus">GNIT_0186</name>
</gene>
<sequence>MSELIQRLLHIPTELKDQIAVETAGAQVSYTQLAERVTNLSDWLKKQGADSVCLHTDNSIDWIVVDLACQMAELVFTPIPLFFTQAQYDQLLLSVKPNILFSQQDVNFGALCECDLVKLNVYKLVQDKRLAAPNGTSKITYTSGSTGTPKGVCLSTENQMAVACALVNSIGLQNPRHLCLLPLPTLLENIAGVYCPMLASGTVIIASDAERGFEGSRLVNPNALLNCISRAKPNSLILVPELLQVLVMATKNNWQAPSSLQFIAVGGSRVSASLLAEARGLGLPVYQGYGLSECSSVVCINTPNNDDIASTGSVLPHLKAAIINNELVVSGNAFLGYLEDQRSWYNDLVFTGDIASIKNNKIYIEGRIKNTLINSFGRNISPEWIESELLATGLFQQAVVLGDSRPFCMAVLVPISEKIQQAVISDAIDTVNSHLPDYAQIKANLMLSHSMTFEEGLYTANMRPKREQINQYYQSRIEAIYANFFTMKKEEKNTMSLYQRLLNETTTERDYLLSSPIIKRCFSGDIETEDYVAFLSQAYHHVKHTVPLLMSVGSRLPESKEWLREAVAEYIEEELGHQEWVLNDIANCGYDKEVVRATPPSMATELMVAYAYDMVNRVNPLGFFGMVHVLEGTSIAMADNAAANIKDALGLPKKAFSYLVSHGSLDIDHVKFFETLMDKIDCPKEQDLIVQSAKRFYVLYGNIFRTLDVSASKMKAA</sequence>
<keyword evidence="2" id="KW-0436">Ligase</keyword>
<dbReference type="Gene3D" id="1.20.910.10">
    <property type="entry name" value="Heme oxygenase-like"/>
    <property type="match status" value="1"/>
</dbReference>
<dbReference type="AlphaFoldDB" id="G4QJ01"/>
<protein>
    <submittedName>
        <fullName evidence="2">AMP-dependent synthetase and ligase</fullName>
    </submittedName>
</protein>
<organism evidence="2 3">
    <name type="scientific">Glaciecola nitratireducens (strain JCM 12485 / KCTC 12276 / FR1064)</name>
    <dbReference type="NCBI Taxonomy" id="1085623"/>
    <lineage>
        <taxon>Bacteria</taxon>
        <taxon>Pseudomonadati</taxon>
        <taxon>Pseudomonadota</taxon>
        <taxon>Gammaproteobacteria</taxon>
        <taxon>Alteromonadales</taxon>
        <taxon>Alteromonadaceae</taxon>
        <taxon>Brumicola</taxon>
    </lineage>
</organism>
<dbReference type="Pfam" id="PF00501">
    <property type="entry name" value="AMP-binding"/>
    <property type="match status" value="1"/>
</dbReference>
<dbReference type="Proteomes" id="UP000009282">
    <property type="component" value="Chromosome"/>
</dbReference>
<evidence type="ECO:0000313" key="3">
    <source>
        <dbReference type="Proteomes" id="UP000009282"/>
    </source>
</evidence>
<name>G4QJ01_GLANF</name>